<protein>
    <submittedName>
        <fullName evidence="1">Uncharacterized protein</fullName>
    </submittedName>
</protein>
<gene>
    <name evidence="1" type="ORF">Vadar_000409</name>
</gene>
<dbReference type="EMBL" id="CM037155">
    <property type="protein sequence ID" value="KAH7845300.1"/>
    <property type="molecule type" value="Genomic_DNA"/>
</dbReference>
<evidence type="ECO:0000313" key="2">
    <source>
        <dbReference type="Proteomes" id="UP000828048"/>
    </source>
</evidence>
<keyword evidence="2" id="KW-1185">Reference proteome</keyword>
<name>A0ACB7XX57_9ERIC</name>
<organism evidence="1 2">
    <name type="scientific">Vaccinium darrowii</name>
    <dbReference type="NCBI Taxonomy" id="229202"/>
    <lineage>
        <taxon>Eukaryota</taxon>
        <taxon>Viridiplantae</taxon>
        <taxon>Streptophyta</taxon>
        <taxon>Embryophyta</taxon>
        <taxon>Tracheophyta</taxon>
        <taxon>Spermatophyta</taxon>
        <taxon>Magnoliopsida</taxon>
        <taxon>eudicotyledons</taxon>
        <taxon>Gunneridae</taxon>
        <taxon>Pentapetalae</taxon>
        <taxon>asterids</taxon>
        <taxon>Ericales</taxon>
        <taxon>Ericaceae</taxon>
        <taxon>Vaccinioideae</taxon>
        <taxon>Vaccinieae</taxon>
        <taxon>Vaccinium</taxon>
    </lineage>
</organism>
<dbReference type="Proteomes" id="UP000828048">
    <property type="component" value="Chromosome 5"/>
</dbReference>
<accession>A0ACB7XX57</accession>
<comment type="caution">
    <text evidence="1">The sequence shown here is derived from an EMBL/GenBank/DDBJ whole genome shotgun (WGS) entry which is preliminary data.</text>
</comment>
<sequence length="469" mass="51337">MAEGTRSQEIKRLDESIRLLKESSDESIRLLRESSERQAQSMAGITDLVATLNSKYEQLNEKPCRSIIPYIIKYGKHPVTGAPLKQVNLITLNFLKNSKGEYHCPVLNKVFTEFTHIVAVKTTGNAFCYEAIKELNIKTKNWKELLTDEPFTRGDPIRIQNPNALDTKVLVDFDHVKNSLKLDDEELEKMKSDPTYNINISGDIKQMLKELGTENGKEIALHGGGGNKAQNERAAALTTILAARSRIKDDSNGEATPKQSYSIVGAASASVHGRSVAAAKSASSDKTAARIAMHMAGLGSKARDFKKRRLGLASSTLNTNSPAYGEKIQNEDLVSSSISVPPPSTNLTLQTSTHSSISSDFGAHSPKSTQNPSPARELQQVFQEEITRVVSEERDLSPKLSVLPEVSTLPGSKDLEVRASTPPILCNARGDPYIEGDPNRGYPLDATLPRIPETYPVHPLPIDTTKTPQ</sequence>
<reference evidence="1 2" key="1">
    <citation type="journal article" date="2021" name="Hortic Res">
        <title>High-quality reference genome and annotation aids understanding of berry development for evergreen blueberry (Vaccinium darrowii).</title>
        <authorList>
            <person name="Yu J."/>
            <person name="Hulse-Kemp A.M."/>
            <person name="Babiker E."/>
            <person name="Staton M."/>
        </authorList>
    </citation>
    <scope>NUCLEOTIDE SEQUENCE [LARGE SCALE GENOMIC DNA]</scope>
    <source>
        <strain evidence="2">cv. NJ 8807/NJ 8810</strain>
        <tissue evidence="1">Young leaf</tissue>
    </source>
</reference>
<proteinExistence type="predicted"/>
<evidence type="ECO:0000313" key="1">
    <source>
        <dbReference type="EMBL" id="KAH7845300.1"/>
    </source>
</evidence>